<evidence type="ECO:0000256" key="5">
    <source>
        <dbReference type="ARBA" id="ARBA00022884"/>
    </source>
</evidence>
<dbReference type="GO" id="GO:0008380">
    <property type="term" value="P:RNA splicing"/>
    <property type="evidence" value="ECO:0007669"/>
    <property type="project" value="UniProtKB-KW"/>
</dbReference>
<dbReference type="CDD" id="cd12442">
    <property type="entry name" value="RRM_RBM48"/>
    <property type="match status" value="1"/>
</dbReference>
<evidence type="ECO:0000256" key="2">
    <source>
        <dbReference type="ARBA" id="ARBA00015189"/>
    </source>
</evidence>
<protein>
    <recommendedName>
        <fullName evidence="2">RNA-binding protein 48</fullName>
    </recommendedName>
</protein>
<comment type="function">
    <text evidence="7">As a component of the minor spliceosome, involved in the splicing of U12-type introns in pre-mRNAs.</text>
</comment>
<organism evidence="11 12">
    <name type="scientific">Ceratodon purpureus</name>
    <name type="common">Fire moss</name>
    <name type="synonym">Dicranum purpureum</name>
    <dbReference type="NCBI Taxonomy" id="3225"/>
    <lineage>
        <taxon>Eukaryota</taxon>
        <taxon>Viridiplantae</taxon>
        <taxon>Streptophyta</taxon>
        <taxon>Embryophyta</taxon>
        <taxon>Bryophyta</taxon>
        <taxon>Bryophytina</taxon>
        <taxon>Bryopsida</taxon>
        <taxon>Dicranidae</taxon>
        <taxon>Pseudoditrichales</taxon>
        <taxon>Ditrichaceae</taxon>
        <taxon>Ceratodon</taxon>
    </lineage>
</organism>
<evidence type="ECO:0000256" key="4">
    <source>
        <dbReference type="ARBA" id="ARBA00022728"/>
    </source>
</evidence>
<dbReference type="PROSITE" id="PS50102">
    <property type="entry name" value="RRM"/>
    <property type="match status" value="1"/>
</dbReference>
<dbReference type="SUPFAM" id="SSF54928">
    <property type="entry name" value="RNA-binding domain, RBD"/>
    <property type="match status" value="1"/>
</dbReference>
<dbReference type="GO" id="GO:0006397">
    <property type="term" value="P:mRNA processing"/>
    <property type="evidence" value="ECO:0007669"/>
    <property type="project" value="UniProtKB-KW"/>
</dbReference>
<sequence length="266" mass="30349">MEKPEYRSGRRSREVKVYTVCQESRFLIVRNVPALGCIDELVKLFALYGPIEEYRLMDEEECEEFTDVYWLKFSLISNARFAKRKLDDYPFLGHLLQVTYAPNFEDVQDTISKLEERRRTVVNRLKTISNSKPDERHEALQQGPRDPLLGVFDTESGNRVQEVVPVPVGNRGVYELRPVRPGPPQPLGDARYRAPHEHHGDSSMDATVQAVRQRLDKISAVSVSGAQLAGTKQAHHAHSSADTGAEQSRHPEPAPKKNRLDNRRRI</sequence>
<dbReference type="EMBL" id="CM026425">
    <property type="protein sequence ID" value="KAG0577757.1"/>
    <property type="molecule type" value="Genomic_DNA"/>
</dbReference>
<evidence type="ECO:0000256" key="9">
    <source>
        <dbReference type="SAM" id="MobiDB-lite"/>
    </source>
</evidence>
<feature type="compositionally biased region" description="Basic and acidic residues" evidence="9">
    <location>
        <begin position="247"/>
        <end position="266"/>
    </location>
</feature>
<dbReference type="InterPro" id="IPR034264">
    <property type="entry name" value="RBM48_RRM"/>
</dbReference>
<evidence type="ECO:0000313" key="12">
    <source>
        <dbReference type="Proteomes" id="UP000822688"/>
    </source>
</evidence>
<feature type="region of interest" description="Disordered" evidence="9">
    <location>
        <begin position="173"/>
        <end position="204"/>
    </location>
</feature>
<keyword evidence="3" id="KW-0507">mRNA processing</keyword>
<evidence type="ECO:0000256" key="1">
    <source>
        <dbReference type="ARBA" id="ARBA00006938"/>
    </source>
</evidence>
<keyword evidence="6" id="KW-0508">mRNA splicing</keyword>
<dbReference type="Gene3D" id="3.30.70.330">
    <property type="match status" value="1"/>
</dbReference>
<reference evidence="11" key="1">
    <citation type="submission" date="2020-06" db="EMBL/GenBank/DDBJ databases">
        <title>WGS assembly of Ceratodon purpureus strain R40.</title>
        <authorList>
            <person name="Carey S.B."/>
            <person name="Jenkins J."/>
            <person name="Shu S."/>
            <person name="Lovell J.T."/>
            <person name="Sreedasyam A."/>
            <person name="Maumus F."/>
            <person name="Tiley G.P."/>
            <person name="Fernandez-Pozo N."/>
            <person name="Barry K."/>
            <person name="Chen C."/>
            <person name="Wang M."/>
            <person name="Lipzen A."/>
            <person name="Daum C."/>
            <person name="Saski C.A."/>
            <person name="Payton A.C."/>
            <person name="Mcbreen J.C."/>
            <person name="Conrad R.E."/>
            <person name="Kollar L.M."/>
            <person name="Olsson S."/>
            <person name="Huttunen S."/>
            <person name="Landis J.B."/>
            <person name="Wickett N.J."/>
            <person name="Johnson M.G."/>
            <person name="Rensing S.A."/>
            <person name="Grimwood J."/>
            <person name="Schmutz J."/>
            <person name="Mcdaniel S.F."/>
        </authorList>
    </citation>
    <scope>NUCLEOTIDE SEQUENCE</scope>
    <source>
        <strain evidence="11">R40</strain>
    </source>
</reference>
<evidence type="ECO:0000256" key="6">
    <source>
        <dbReference type="ARBA" id="ARBA00023187"/>
    </source>
</evidence>
<feature type="compositionally biased region" description="Basic and acidic residues" evidence="9">
    <location>
        <begin position="190"/>
        <end position="202"/>
    </location>
</feature>
<feature type="domain" description="RRM" evidence="10">
    <location>
        <begin position="25"/>
        <end position="103"/>
    </location>
</feature>
<dbReference type="PANTHER" id="PTHR20957">
    <property type="entry name" value="RNA-BINDING PROTEIN 48"/>
    <property type="match status" value="1"/>
</dbReference>
<dbReference type="GO" id="GO:0003723">
    <property type="term" value="F:RNA binding"/>
    <property type="evidence" value="ECO:0007669"/>
    <property type="project" value="UniProtKB-UniRule"/>
</dbReference>
<comment type="similarity">
    <text evidence="1">Belongs to the RBM48 family.</text>
</comment>
<gene>
    <name evidence="11" type="ORF">KC19_5G179100</name>
</gene>
<evidence type="ECO:0000256" key="7">
    <source>
        <dbReference type="ARBA" id="ARBA00035004"/>
    </source>
</evidence>
<comment type="caution">
    <text evidence="11">The sequence shown here is derived from an EMBL/GenBank/DDBJ whole genome shotgun (WGS) entry which is preliminary data.</text>
</comment>
<proteinExistence type="inferred from homology"/>
<evidence type="ECO:0000313" key="11">
    <source>
        <dbReference type="EMBL" id="KAG0577757.1"/>
    </source>
</evidence>
<dbReference type="InterPro" id="IPR012677">
    <property type="entry name" value="Nucleotide-bd_a/b_plait_sf"/>
</dbReference>
<accession>A0A8T0I3Z8</accession>
<keyword evidence="4" id="KW-0747">Spliceosome</keyword>
<evidence type="ECO:0000256" key="8">
    <source>
        <dbReference type="PROSITE-ProRule" id="PRU00176"/>
    </source>
</evidence>
<dbReference type="InterPro" id="IPR000504">
    <property type="entry name" value="RRM_dom"/>
</dbReference>
<feature type="region of interest" description="Disordered" evidence="9">
    <location>
        <begin position="225"/>
        <end position="266"/>
    </location>
</feature>
<dbReference type="InterPro" id="IPR035979">
    <property type="entry name" value="RBD_domain_sf"/>
</dbReference>
<evidence type="ECO:0000259" key="10">
    <source>
        <dbReference type="PROSITE" id="PS50102"/>
    </source>
</evidence>
<dbReference type="Proteomes" id="UP000822688">
    <property type="component" value="Chromosome 5"/>
</dbReference>
<dbReference type="InterPro" id="IPR039599">
    <property type="entry name" value="RBM48"/>
</dbReference>
<dbReference type="GO" id="GO:0005681">
    <property type="term" value="C:spliceosomal complex"/>
    <property type="evidence" value="ECO:0007669"/>
    <property type="project" value="UniProtKB-KW"/>
</dbReference>
<dbReference type="PANTHER" id="PTHR20957:SF0">
    <property type="entry name" value="RNA-BINDING PROTEIN 48"/>
    <property type="match status" value="1"/>
</dbReference>
<dbReference type="FunFam" id="3.30.70.330:FF:000424">
    <property type="entry name" value="RNA-binding protein 48 isoform X4"/>
    <property type="match status" value="1"/>
</dbReference>
<name>A0A8T0I3Z8_CERPU</name>
<keyword evidence="5 8" id="KW-0694">RNA-binding</keyword>
<evidence type="ECO:0000256" key="3">
    <source>
        <dbReference type="ARBA" id="ARBA00022664"/>
    </source>
</evidence>
<dbReference type="AlphaFoldDB" id="A0A8T0I3Z8"/>
<keyword evidence="12" id="KW-1185">Reference proteome</keyword>
<dbReference type="GO" id="GO:0005654">
    <property type="term" value="C:nucleoplasm"/>
    <property type="evidence" value="ECO:0007669"/>
    <property type="project" value="TreeGrafter"/>
</dbReference>